<accession>A0A0M0K617</accession>
<feature type="transmembrane region" description="Helical" evidence="1">
    <location>
        <begin position="60"/>
        <end position="78"/>
    </location>
</feature>
<dbReference type="EMBL" id="JWZX01001411">
    <property type="protein sequence ID" value="KOO33833.1"/>
    <property type="molecule type" value="Genomic_DNA"/>
</dbReference>
<reference evidence="3" key="1">
    <citation type="journal article" date="2015" name="PLoS Genet.">
        <title>Genome Sequence and Transcriptome Analyses of Chrysochromulina tobin: Metabolic Tools for Enhanced Algal Fitness in the Prominent Order Prymnesiales (Haptophyceae).</title>
        <authorList>
            <person name="Hovde B.T."/>
            <person name="Deodato C.R."/>
            <person name="Hunsperger H.M."/>
            <person name="Ryken S.A."/>
            <person name="Yost W."/>
            <person name="Jha R.K."/>
            <person name="Patterson J."/>
            <person name="Monnat R.J. Jr."/>
            <person name="Barlow S.B."/>
            <person name="Starkenburg S.R."/>
            <person name="Cattolico R.A."/>
        </authorList>
    </citation>
    <scope>NUCLEOTIDE SEQUENCE</scope>
    <source>
        <strain evidence="3">CCMP291</strain>
    </source>
</reference>
<evidence type="ECO:0000256" key="1">
    <source>
        <dbReference type="SAM" id="Phobius"/>
    </source>
</evidence>
<keyword evidence="1" id="KW-1133">Transmembrane helix</keyword>
<feature type="transmembrane region" description="Helical" evidence="1">
    <location>
        <begin position="166"/>
        <end position="184"/>
    </location>
</feature>
<feature type="transmembrane region" description="Helical" evidence="1">
    <location>
        <begin position="123"/>
        <end position="146"/>
    </location>
</feature>
<proteinExistence type="predicted"/>
<evidence type="ECO:0000313" key="3">
    <source>
        <dbReference type="Proteomes" id="UP000037460"/>
    </source>
</evidence>
<comment type="caution">
    <text evidence="2">The sequence shown here is derived from an EMBL/GenBank/DDBJ whole genome shotgun (WGS) entry which is preliminary data.</text>
</comment>
<evidence type="ECO:0000313" key="2">
    <source>
        <dbReference type="EMBL" id="KOO33833.1"/>
    </source>
</evidence>
<keyword evidence="3" id="KW-1185">Reference proteome</keyword>
<keyword evidence="1" id="KW-0472">Membrane</keyword>
<protein>
    <submittedName>
        <fullName evidence="2">Uncharacterized protein</fullName>
    </submittedName>
</protein>
<keyword evidence="1" id="KW-0812">Transmembrane</keyword>
<dbReference type="Proteomes" id="UP000037460">
    <property type="component" value="Unassembled WGS sequence"/>
</dbReference>
<gene>
    <name evidence="2" type="ORF">Ctob_007784</name>
</gene>
<sequence>MGAMQLTFLLGVRKVDATTASLSNLLIPILTLVTTGVLGWEPLPLCGARCSALCPSYTKVAGVLCACAGCAVLIYNPTGAQDGTHPEGEMQYLVGCAFLLLSSCGSVAFVLTQKALLRRHGELEVLAAAYALASVSLAGTCAAYYVACKQAPAMALGRFTLGREELAALAFTVSFVGVGAYCLMTDCV</sequence>
<organism evidence="2 3">
    <name type="scientific">Chrysochromulina tobinii</name>
    <dbReference type="NCBI Taxonomy" id="1460289"/>
    <lineage>
        <taxon>Eukaryota</taxon>
        <taxon>Haptista</taxon>
        <taxon>Haptophyta</taxon>
        <taxon>Prymnesiophyceae</taxon>
        <taxon>Prymnesiales</taxon>
        <taxon>Chrysochromulinaceae</taxon>
        <taxon>Chrysochromulina</taxon>
    </lineage>
</organism>
<feature type="transmembrane region" description="Helical" evidence="1">
    <location>
        <begin position="90"/>
        <end position="111"/>
    </location>
</feature>
<feature type="transmembrane region" description="Helical" evidence="1">
    <location>
        <begin position="27"/>
        <end position="48"/>
    </location>
</feature>
<dbReference type="AlphaFoldDB" id="A0A0M0K617"/>
<name>A0A0M0K617_9EUKA</name>